<reference evidence="3" key="1">
    <citation type="journal article" date="2019" name="Int. J. Syst. Evol. Microbiol.">
        <title>The Global Catalogue of Microorganisms (GCM) 10K type strain sequencing project: providing services to taxonomists for standard genome sequencing and annotation.</title>
        <authorList>
            <consortium name="The Broad Institute Genomics Platform"/>
            <consortium name="The Broad Institute Genome Sequencing Center for Infectious Disease"/>
            <person name="Wu L."/>
            <person name="Ma J."/>
        </authorList>
    </citation>
    <scope>NUCLEOTIDE SEQUENCE [LARGE SCALE GENOMIC DNA]</scope>
    <source>
        <strain evidence="3">CGMCC 1.16275</strain>
    </source>
</reference>
<organism evidence="2 3">
    <name type="scientific">Rhodocista pekingensis</name>
    <dbReference type="NCBI Taxonomy" id="201185"/>
    <lineage>
        <taxon>Bacteria</taxon>
        <taxon>Pseudomonadati</taxon>
        <taxon>Pseudomonadota</taxon>
        <taxon>Alphaproteobacteria</taxon>
        <taxon>Rhodospirillales</taxon>
        <taxon>Azospirillaceae</taxon>
        <taxon>Rhodocista</taxon>
    </lineage>
</organism>
<gene>
    <name evidence="2" type="ORF">ACFQPS_05405</name>
</gene>
<sequence length="154" mass="16728">MMIAQQKVIRQSEATECGLACLAMVMGRHGHQMDLSAVRQRFSVSLKGTTLKSVALNAAMPATGKTLSDVLPPERGVDLMAFRRAAEAALRRLAEGRGDDALKLAGRTINEGEEMRLDSNYSGRRPDPDEAARAADLSRRFLALCADRFGVDLP</sequence>
<feature type="domain" description="Peptidase C39" evidence="1">
    <location>
        <begin position="6"/>
        <end position="54"/>
    </location>
</feature>
<comment type="caution">
    <text evidence="2">The sequence shown here is derived from an EMBL/GenBank/DDBJ whole genome shotgun (WGS) entry which is preliminary data.</text>
</comment>
<name>A0ABW2KRH8_9PROT</name>
<proteinExistence type="predicted"/>
<protein>
    <submittedName>
        <fullName evidence="2">Cysteine peptidase family C39 domain-containing protein</fullName>
    </submittedName>
</protein>
<dbReference type="Gene3D" id="3.90.70.10">
    <property type="entry name" value="Cysteine proteinases"/>
    <property type="match status" value="1"/>
</dbReference>
<dbReference type="Proteomes" id="UP001596456">
    <property type="component" value="Unassembled WGS sequence"/>
</dbReference>
<evidence type="ECO:0000313" key="2">
    <source>
        <dbReference type="EMBL" id="MFC7332592.1"/>
    </source>
</evidence>
<evidence type="ECO:0000313" key="3">
    <source>
        <dbReference type="Proteomes" id="UP001596456"/>
    </source>
</evidence>
<dbReference type="EMBL" id="JBHTCM010000006">
    <property type="protein sequence ID" value="MFC7332592.1"/>
    <property type="molecule type" value="Genomic_DNA"/>
</dbReference>
<accession>A0ABW2KRH8</accession>
<evidence type="ECO:0000259" key="1">
    <source>
        <dbReference type="Pfam" id="PF03412"/>
    </source>
</evidence>
<dbReference type="RefSeq" id="WP_377357094.1">
    <property type="nucleotide sequence ID" value="NZ_JBHTCM010000006.1"/>
</dbReference>
<dbReference type="InterPro" id="IPR005074">
    <property type="entry name" value="Peptidase_C39"/>
</dbReference>
<keyword evidence="3" id="KW-1185">Reference proteome</keyword>
<dbReference type="Pfam" id="PF03412">
    <property type="entry name" value="Peptidase_C39"/>
    <property type="match status" value="1"/>
</dbReference>